<reference evidence="1 2" key="2">
    <citation type="submission" date="2013-02" db="EMBL/GenBank/DDBJ databases">
        <title>The Genome Sequence of Plasmodium falciparum 7G8.</title>
        <authorList>
            <consortium name="The Broad Institute Genome Sequencing Platform"/>
            <consortium name="The Broad Institute Genome Sequencing Center for Infectious Disease"/>
            <person name="Neafsey D."/>
            <person name="Cheeseman I."/>
            <person name="Volkman S."/>
            <person name="Adams J."/>
            <person name="Walker B."/>
            <person name="Young S.K."/>
            <person name="Zeng Q."/>
            <person name="Gargeya S."/>
            <person name="Fitzgerald M."/>
            <person name="Haas B."/>
            <person name="Abouelleil A."/>
            <person name="Alvarado L."/>
            <person name="Arachchi H.M."/>
            <person name="Berlin A.M."/>
            <person name="Chapman S.B."/>
            <person name="Dewar J."/>
            <person name="Goldberg J."/>
            <person name="Griggs A."/>
            <person name="Gujja S."/>
            <person name="Hansen M."/>
            <person name="Howarth C."/>
            <person name="Imamovic A."/>
            <person name="Larimer J."/>
            <person name="McCowan C."/>
            <person name="Murphy C."/>
            <person name="Neiman D."/>
            <person name="Pearson M."/>
            <person name="Priest M."/>
            <person name="Roberts A."/>
            <person name="Saif S."/>
            <person name="Shea T."/>
            <person name="Sisk P."/>
            <person name="Sykes S."/>
            <person name="Wortman J."/>
            <person name="Nusbaum C."/>
            <person name="Birren B."/>
        </authorList>
    </citation>
    <scope>NUCLEOTIDE SEQUENCE [LARGE SCALE GENOMIC DNA]</scope>
    <source>
        <strain evidence="1 2">7G8</strain>
    </source>
</reference>
<protein>
    <submittedName>
        <fullName evidence="1">Uncharacterized protein</fullName>
    </submittedName>
</protein>
<accession>W7EZR2</accession>
<reference evidence="2" key="1">
    <citation type="submission" date="2007-11" db="EMBL/GenBank/DDBJ databases">
        <authorList>
            <consortium name="The Broad Institute Genome Sequencing Platform"/>
            <person name="Volkman S.K."/>
            <person name="Daily J.P."/>
            <person name="Sarr O."/>
            <person name="Ndiaye D."/>
            <person name="Ndir O."/>
            <person name="Mboup S."/>
            <person name="Lukens A."/>
            <person name="Stange-Thomann N."/>
            <person name="Mauceli E."/>
            <person name="Gnerre S."/>
            <person name="Jaffe D."/>
            <person name="Zainoun J."/>
            <person name="Wiegand R.C."/>
            <person name="Birren B."/>
            <person name="Galagan J."/>
            <person name="Lander E."/>
            <person name="Wirth D.F."/>
        </authorList>
    </citation>
    <scope>NUCLEOTIDE SEQUENCE [LARGE SCALE GENOMIC DNA]</scope>
    <source>
        <strain evidence="2">7G8</strain>
    </source>
</reference>
<dbReference type="EMBL" id="KE123622">
    <property type="protein sequence ID" value="EUR70617.1"/>
    <property type="molecule type" value="Genomic_DNA"/>
</dbReference>
<dbReference type="Proteomes" id="UP000030688">
    <property type="component" value="Unassembled WGS sequence"/>
</dbReference>
<dbReference type="AlphaFoldDB" id="W7EZR2"/>
<sequence length="55" mass="6320">MNDMRKYDIPFDNDLDVYIQRNEIGNCQGDGNKCAWDWLSGSSRIVSHNPTSSRV</sequence>
<name>W7EZR2_PLAF8</name>
<evidence type="ECO:0000313" key="1">
    <source>
        <dbReference type="EMBL" id="EUR70617.1"/>
    </source>
</evidence>
<proteinExistence type="predicted"/>
<gene>
    <name evidence="1" type="ORF">PFBG_03180</name>
</gene>
<evidence type="ECO:0000313" key="2">
    <source>
        <dbReference type="Proteomes" id="UP000030688"/>
    </source>
</evidence>
<organism evidence="1 2">
    <name type="scientific">Plasmodium falciparum (isolate 7G8)</name>
    <dbReference type="NCBI Taxonomy" id="57266"/>
    <lineage>
        <taxon>Eukaryota</taxon>
        <taxon>Sar</taxon>
        <taxon>Alveolata</taxon>
        <taxon>Apicomplexa</taxon>
        <taxon>Aconoidasida</taxon>
        <taxon>Haemosporida</taxon>
        <taxon>Plasmodiidae</taxon>
        <taxon>Plasmodium</taxon>
        <taxon>Plasmodium (Laverania)</taxon>
    </lineage>
</organism>